<dbReference type="GO" id="GO:0006139">
    <property type="term" value="P:nucleobase-containing compound metabolic process"/>
    <property type="evidence" value="ECO:0007669"/>
    <property type="project" value="InterPro"/>
</dbReference>
<keyword evidence="2" id="KW-0378">Hydrolase</keyword>
<dbReference type="InterPro" id="IPR012337">
    <property type="entry name" value="RNaseH-like_sf"/>
</dbReference>
<dbReference type="EMBL" id="MK500442">
    <property type="protein sequence ID" value="QBK89821.1"/>
    <property type="molecule type" value="Genomic_DNA"/>
</dbReference>
<keyword evidence="1" id="KW-0540">Nuclease</keyword>
<evidence type="ECO:0000259" key="3">
    <source>
        <dbReference type="Pfam" id="PF01612"/>
    </source>
</evidence>
<feature type="domain" description="3'-5' exonuclease" evidence="3">
    <location>
        <begin position="93"/>
        <end position="219"/>
    </location>
</feature>
<sequence>MLYIAIANTSETVCRHVSIIFDHNISLLGLDTEKTVLSFLKANKMVPPDHTESSKVDTLQLCMEINDKIKSEIQYDYSTVLNSDKYDMDKDYFIIIIQLSNILEHENKNIDSSPAYSVINKLLSSGCIVKVGCAIDNDMCGLREDYGFACQTFIDTQNIAKSCDIDILSLDDLGEILIGIGKYGNKKKHLGSSWSGNLNEEQILYASIDAYLSLCTYKIIIDPNIISKLNKNKLKKELKKEYKLNKTDNPNPYKNISFDDMWETLNRDTYIFNGNKPIHKSKLVNVVFNSYKPLATKYNIAEIEEIIDSALVEWSDRNLLSYNNNIIEMETVTSKSADETGTINFIDMWYTLNNDTTIFSGHKHVKKQKLVNVIFNSYKPFVKKYNIMQIEEIVDSALIAWEIEGLIKYKNNIIIIQT</sequence>
<evidence type="ECO:0000256" key="2">
    <source>
        <dbReference type="ARBA" id="ARBA00022801"/>
    </source>
</evidence>
<gene>
    <name evidence="4" type="ORF">LCPAC101_01040</name>
</gene>
<protein>
    <submittedName>
        <fullName evidence="4">3'-5' exonuclease</fullName>
    </submittedName>
</protein>
<name>A0A481Z378_9VIRU</name>
<dbReference type="Pfam" id="PF01612">
    <property type="entry name" value="DNA_pol_A_exo1"/>
    <property type="match status" value="1"/>
</dbReference>
<dbReference type="InterPro" id="IPR036397">
    <property type="entry name" value="RNaseH_sf"/>
</dbReference>
<organism evidence="4">
    <name type="scientific">Pithovirus LCPAC101</name>
    <dbReference type="NCBI Taxonomy" id="2506586"/>
    <lineage>
        <taxon>Viruses</taxon>
        <taxon>Pithoviruses</taxon>
    </lineage>
</organism>
<dbReference type="InterPro" id="IPR051132">
    <property type="entry name" value="3-5_Exonuclease_domain"/>
</dbReference>
<dbReference type="PANTHER" id="PTHR13620">
    <property type="entry name" value="3-5 EXONUCLEASE"/>
    <property type="match status" value="1"/>
</dbReference>
<dbReference type="PANTHER" id="PTHR13620:SF104">
    <property type="entry name" value="EXONUCLEASE 3'-5' DOMAIN-CONTAINING PROTEIN 2"/>
    <property type="match status" value="1"/>
</dbReference>
<dbReference type="GO" id="GO:0003676">
    <property type="term" value="F:nucleic acid binding"/>
    <property type="evidence" value="ECO:0007669"/>
    <property type="project" value="InterPro"/>
</dbReference>
<dbReference type="SUPFAM" id="SSF53098">
    <property type="entry name" value="Ribonuclease H-like"/>
    <property type="match status" value="1"/>
</dbReference>
<evidence type="ECO:0000313" key="4">
    <source>
        <dbReference type="EMBL" id="QBK89821.1"/>
    </source>
</evidence>
<accession>A0A481Z378</accession>
<dbReference type="Gene3D" id="3.30.420.10">
    <property type="entry name" value="Ribonuclease H-like superfamily/Ribonuclease H"/>
    <property type="match status" value="1"/>
</dbReference>
<proteinExistence type="predicted"/>
<keyword evidence="4" id="KW-0269">Exonuclease</keyword>
<evidence type="ECO:0000256" key="1">
    <source>
        <dbReference type="ARBA" id="ARBA00022722"/>
    </source>
</evidence>
<dbReference type="GO" id="GO:0008408">
    <property type="term" value="F:3'-5' exonuclease activity"/>
    <property type="evidence" value="ECO:0007669"/>
    <property type="project" value="InterPro"/>
</dbReference>
<dbReference type="InterPro" id="IPR002562">
    <property type="entry name" value="3'-5'_exonuclease_dom"/>
</dbReference>
<reference evidence="4" key="1">
    <citation type="journal article" date="2019" name="MBio">
        <title>Virus Genomes from Deep Sea Sediments Expand the Ocean Megavirome and Support Independent Origins of Viral Gigantism.</title>
        <authorList>
            <person name="Backstrom D."/>
            <person name="Yutin N."/>
            <person name="Jorgensen S.L."/>
            <person name="Dharamshi J."/>
            <person name="Homa F."/>
            <person name="Zaremba-Niedwiedzka K."/>
            <person name="Spang A."/>
            <person name="Wolf Y.I."/>
            <person name="Koonin E.V."/>
            <person name="Ettema T.J."/>
        </authorList>
    </citation>
    <scope>NUCLEOTIDE SEQUENCE</scope>
</reference>